<keyword evidence="1" id="KW-1133">Transmembrane helix</keyword>
<dbReference type="RefSeq" id="WP_012107149.1">
    <property type="nucleotide sequence ID" value="NC_009712.1"/>
</dbReference>
<dbReference type="KEGG" id="mbn:Mboo_1588"/>
<evidence type="ECO:0000313" key="3">
    <source>
        <dbReference type="Proteomes" id="UP000002408"/>
    </source>
</evidence>
<dbReference type="AlphaFoldDB" id="A7I8P4"/>
<feature type="transmembrane region" description="Helical" evidence="1">
    <location>
        <begin position="219"/>
        <end position="238"/>
    </location>
</feature>
<evidence type="ECO:0000256" key="1">
    <source>
        <dbReference type="SAM" id="Phobius"/>
    </source>
</evidence>
<organism evidence="2 3">
    <name type="scientific">Methanoregula boonei (strain DSM 21154 / JCM 14090 / 6A8)</name>
    <dbReference type="NCBI Taxonomy" id="456442"/>
    <lineage>
        <taxon>Archaea</taxon>
        <taxon>Methanobacteriati</taxon>
        <taxon>Methanobacteriota</taxon>
        <taxon>Stenosarchaea group</taxon>
        <taxon>Methanomicrobia</taxon>
        <taxon>Methanomicrobiales</taxon>
        <taxon>Methanoregulaceae</taxon>
        <taxon>Methanoregula</taxon>
    </lineage>
</organism>
<evidence type="ECO:0000313" key="2">
    <source>
        <dbReference type="EMBL" id="ABS56105.1"/>
    </source>
</evidence>
<dbReference type="HOGENOM" id="CLU_751449_0_0_2"/>
<protein>
    <submittedName>
        <fullName evidence="2">Uncharacterized protein</fullName>
    </submittedName>
</protein>
<dbReference type="eggNOG" id="arCOG08220">
    <property type="taxonomic scope" value="Archaea"/>
</dbReference>
<dbReference type="GeneID" id="5410902"/>
<feature type="transmembrane region" description="Helical" evidence="1">
    <location>
        <begin position="99"/>
        <end position="117"/>
    </location>
</feature>
<keyword evidence="1" id="KW-0812">Transmembrane</keyword>
<dbReference type="OrthoDB" id="382739at2157"/>
<keyword evidence="1" id="KW-0472">Membrane</keyword>
<gene>
    <name evidence="2" type="ordered locus">Mboo_1588</name>
</gene>
<feature type="transmembrane region" description="Helical" evidence="1">
    <location>
        <begin position="123"/>
        <end position="146"/>
    </location>
</feature>
<reference evidence="3" key="1">
    <citation type="journal article" date="2015" name="Microbiology">
        <title>Genome of Methanoregula boonei 6A8 reveals adaptations to oligotrophic peatland environments.</title>
        <authorList>
            <person name="Braeuer S."/>
            <person name="Cadillo-Quiroz H."/>
            <person name="Kyrpides N."/>
            <person name="Woyke T."/>
            <person name="Goodwin L."/>
            <person name="Detter C."/>
            <person name="Podell S."/>
            <person name="Yavitt J.B."/>
            <person name="Zinder S.H."/>
        </authorList>
    </citation>
    <scope>NUCLEOTIDE SEQUENCE [LARGE SCALE GENOMIC DNA]</scope>
    <source>
        <strain evidence="3">DSM 21154 / JCM 14090 / 6A8</strain>
    </source>
</reference>
<dbReference type="EMBL" id="CP000780">
    <property type="protein sequence ID" value="ABS56105.1"/>
    <property type="molecule type" value="Genomic_DNA"/>
</dbReference>
<feature type="transmembrane region" description="Helical" evidence="1">
    <location>
        <begin position="32"/>
        <end position="52"/>
    </location>
</feature>
<accession>A7I8P4</accession>
<feature type="transmembrane region" description="Helical" evidence="1">
    <location>
        <begin position="9"/>
        <end position="26"/>
    </location>
</feature>
<sequence length="332" mass="37500">MTPRSLRGTEALTLGVCILVNLIFFLTRSDYFGLFIAASFYLNMYYFITLIIPTNFNKTNLPVADFSRFQSWLREVGVTSGATQFTRLFINSLFINSRALSLGIGLVFSIDIVFTLFDYSRGGVPLLTAAAVIAQCAVIVIFYLLVWRMEPFSTTYVKKVEGVKLSLRRKKLPTQLITIMFIFGFLMAIFLFLITIIWLPGVTLQAFLNYSQLAQIENLFAFIAILAVSQYFIIRYIHGITSRAMAERLFDFKESALTDILDAENTAASEIPGPDENPFELSKLLLEVKIFTVNRKTLGGAFPVFIVDLDFSVMLDSTTLTAIKGYILEKKR</sequence>
<proteinExistence type="predicted"/>
<name>A7I8P4_METB6</name>
<keyword evidence="3" id="KW-1185">Reference proteome</keyword>
<dbReference type="Proteomes" id="UP000002408">
    <property type="component" value="Chromosome"/>
</dbReference>
<feature type="transmembrane region" description="Helical" evidence="1">
    <location>
        <begin position="176"/>
        <end position="199"/>
    </location>
</feature>